<reference evidence="2 3" key="1">
    <citation type="submission" date="2019-11" db="EMBL/GenBank/DDBJ databases">
        <title>Genome sequence of Moorella glycerini DSM11254.</title>
        <authorList>
            <person name="Poehlein A."/>
            <person name="Boeer T."/>
            <person name="Daniel R."/>
        </authorList>
    </citation>
    <scope>NUCLEOTIDE SEQUENCE [LARGE SCALE GENOMIC DNA]</scope>
    <source>
        <strain evidence="2 3">DSM 11254</strain>
    </source>
</reference>
<dbReference type="AlphaFoldDB" id="A0A6I5ZRF2"/>
<proteinExistence type="predicted"/>
<name>A0A6I5ZRF2_9FIRM</name>
<evidence type="ECO:0000313" key="2">
    <source>
        <dbReference type="EMBL" id="QGP92259.1"/>
    </source>
</evidence>
<evidence type="ECO:0000313" key="3">
    <source>
        <dbReference type="Proteomes" id="UP000425916"/>
    </source>
</evidence>
<evidence type="ECO:0000259" key="1">
    <source>
        <dbReference type="Pfam" id="PF20797"/>
    </source>
</evidence>
<sequence length="77" mass="9356">MAVEIELIRPPVISRETRISLDEYRGFRHVVRNIYTFRLSPARIKPLLDNLVEIWECTKRELERFLLFLEARKNEKQ</sequence>
<organism evidence="2 3">
    <name type="scientific">Neomoorella glycerini</name>
    <dbReference type="NCBI Taxonomy" id="55779"/>
    <lineage>
        <taxon>Bacteria</taxon>
        <taxon>Bacillati</taxon>
        <taxon>Bacillota</taxon>
        <taxon>Clostridia</taxon>
        <taxon>Neomoorellales</taxon>
        <taxon>Neomoorellaceae</taxon>
        <taxon>Neomoorella</taxon>
    </lineage>
</organism>
<gene>
    <name evidence="2" type="ORF">MGLY_16300</name>
</gene>
<feature type="domain" description="HepT-like" evidence="1">
    <location>
        <begin position="1"/>
        <end position="67"/>
    </location>
</feature>
<accession>A0A6I5ZRF2</accession>
<dbReference type="Proteomes" id="UP000425916">
    <property type="component" value="Chromosome"/>
</dbReference>
<keyword evidence="3" id="KW-1185">Reference proteome</keyword>
<dbReference type="Pfam" id="PF20797">
    <property type="entry name" value="HepT-like_2"/>
    <property type="match status" value="1"/>
</dbReference>
<dbReference type="EMBL" id="CP046244">
    <property type="protein sequence ID" value="QGP92259.1"/>
    <property type="molecule type" value="Genomic_DNA"/>
</dbReference>
<protein>
    <recommendedName>
        <fullName evidence="1">HepT-like domain-containing protein</fullName>
    </recommendedName>
</protein>
<dbReference type="InterPro" id="IPR048769">
    <property type="entry name" value="HepT-like_dom"/>
</dbReference>